<dbReference type="Gene3D" id="2.40.420.20">
    <property type="match status" value="1"/>
</dbReference>
<dbReference type="SUPFAM" id="SSF111369">
    <property type="entry name" value="HlyD-like secretion proteins"/>
    <property type="match status" value="1"/>
</dbReference>
<accession>A0A0W0X1H2</accession>
<dbReference type="PANTHER" id="PTHR30469:SF15">
    <property type="entry name" value="HLYD FAMILY OF SECRETION PROTEINS"/>
    <property type="match status" value="1"/>
</dbReference>
<proteinExistence type="inferred from homology"/>
<gene>
    <name evidence="3" type="ORF">Loak_1377</name>
</gene>
<name>A0A0W0X1H2_9GAMM</name>
<dbReference type="NCBIfam" id="TIGR01730">
    <property type="entry name" value="RND_mfp"/>
    <property type="match status" value="1"/>
</dbReference>
<evidence type="ECO:0000256" key="1">
    <source>
        <dbReference type="ARBA" id="ARBA00009477"/>
    </source>
</evidence>
<dbReference type="PANTHER" id="PTHR30469">
    <property type="entry name" value="MULTIDRUG RESISTANCE PROTEIN MDTA"/>
    <property type="match status" value="1"/>
</dbReference>
<dbReference type="InterPro" id="IPR058637">
    <property type="entry name" value="YknX-like_C"/>
</dbReference>
<comment type="similarity">
    <text evidence="1">Belongs to the membrane fusion protein (MFP) (TC 8.A.1) family.</text>
</comment>
<evidence type="ECO:0000259" key="2">
    <source>
        <dbReference type="Pfam" id="PF25989"/>
    </source>
</evidence>
<evidence type="ECO:0000313" key="3">
    <source>
        <dbReference type="EMBL" id="KTD38432.1"/>
    </source>
</evidence>
<dbReference type="EMBL" id="LNYP01000028">
    <property type="protein sequence ID" value="KTD38432.1"/>
    <property type="molecule type" value="Genomic_DNA"/>
</dbReference>
<protein>
    <submittedName>
        <fullName evidence="3">Efflux protein</fullName>
    </submittedName>
</protein>
<dbReference type="InterPro" id="IPR006143">
    <property type="entry name" value="RND_pump_MFP"/>
</dbReference>
<organism evidence="3 4">
    <name type="scientific">Legionella oakridgensis</name>
    <dbReference type="NCBI Taxonomy" id="29423"/>
    <lineage>
        <taxon>Bacteria</taxon>
        <taxon>Pseudomonadati</taxon>
        <taxon>Pseudomonadota</taxon>
        <taxon>Gammaproteobacteria</taxon>
        <taxon>Legionellales</taxon>
        <taxon>Legionellaceae</taxon>
        <taxon>Legionella</taxon>
    </lineage>
</organism>
<dbReference type="Gene3D" id="2.40.30.170">
    <property type="match status" value="1"/>
</dbReference>
<comment type="caution">
    <text evidence="3">The sequence shown here is derived from an EMBL/GenBank/DDBJ whole genome shotgun (WGS) entry which is preliminary data.</text>
</comment>
<dbReference type="GO" id="GO:1990281">
    <property type="term" value="C:efflux pump complex"/>
    <property type="evidence" value="ECO:0007669"/>
    <property type="project" value="TreeGrafter"/>
</dbReference>
<evidence type="ECO:0000313" key="4">
    <source>
        <dbReference type="Proteomes" id="UP000054858"/>
    </source>
</evidence>
<dbReference type="GO" id="GO:0015562">
    <property type="term" value="F:efflux transmembrane transporter activity"/>
    <property type="evidence" value="ECO:0007669"/>
    <property type="project" value="TreeGrafter"/>
</dbReference>
<dbReference type="AlphaFoldDB" id="A0A0W0X1H2"/>
<dbReference type="Pfam" id="PF25989">
    <property type="entry name" value="YknX_C"/>
    <property type="match status" value="1"/>
</dbReference>
<dbReference type="Gene3D" id="2.40.50.100">
    <property type="match status" value="1"/>
</dbReference>
<sequence length="314" mass="35058">MESMPNKLVEVETVKKQKFQQTIRLLGTIHPKHATVLIAKGTGMLDTLIPSGQRVSKGTLIAKIDNPDLEHNLMLSIHKEILAKTQYERMSPLLKQGFVSAKEIEEKKQAWIEAQKESSKARMELENLRFYAPFDGLIGAYKRREGVQVNLGDAVVTVYDPSSLVVDVDIPCGNLSLIQQGQSVNVLGKPYSLSHFQKMLDEETHMCPADIDIDCENCLVGSTVDVNLVVAERRGVIVIPWQAMFLRNGEPHVYIAHEGKVVLIAVKTGLKQQDKIEVVEGLKSGQQVIIKGQERLYPGMMVDLYQPNTNKMVS</sequence>
<dbReference type="Gene3D" id="1.10.287.470">
    <property type="entry name" value="Helix hairpin bin"/>
    <property type="match status" value="1"/>
</dbReference>
<reference evidence="3 4" key="1">
    <citation type="submission" date="2015-11" db="EMBL/GenBank/DDBJ databases">
        <title>Genomic analysis of 38 Legionella species identifies large and diverse effector repertoires.</title>
        <authorList>
            <person name="Burstein D."/>
            <person name="Amaro F."/>
            <person name="Zusman T."/>
            <person name="Lifshitz Z."/>
            <person name="Cohen O."/>
            <person name="Gilbert J.A."/>
            <person name="Pupko T."/>
            <person name="Shuman H.A."/>
            <person name="Segal G."/>
        </authorList>
    </citation>
    <scope>NUCLEOTIDE SEQUENCE [LARGE SCALE GENOMIC DNA]</scope>
    <source>
        <strain evidence="3 4">Oak Ridge-10</strain>
    </source>
</reference>
<dbReference type="PATRIC" id="fig|29423.5.peg.1439"/>
<feature type="domain" description="YknX-like C-terminal permuted SH3-like" evidence="2">
    <location>
        <begin position="236"/>
        <end position="303"/>
    </location>
</feature>
<dbReference type="Proteomes" id="UP000054858">
    <property type="component" value="Unassembled WGS sequence"/>
</dbReference>